<dbReference type="EMBL" id="HBUF01583585">
    <property type="protein sequence ID" value="CAG6771049.1"/>
    <property type="molecule type" value="Transcribed_RNA"/>
</dbReference>
<keyword evidence="1" id="KW-1133">Transmembrane helix</keyword>
<keyword evidence="1" id="KW-0812">Transmembrane</keyword>
<evidence type="ECO:0000313" key="2">
    <source>
        <dbReference type="EMBL" id="CAG6771049.1"/>
    </source>
</evidence>
<accession>A0A8D9AQT2</accession>
<proteinExistence type="predicted"/>
<organism evidence="2">
    <name type="scientific">Cacopsylla melanoneura</name>
    <dbReference type="NCBI Taxonomy" id="428564"/>
    <lineage>
        <taxon>Eukaryota</taxon>
        <taxon>Metazoa</taxon>
        <taxon>Ecdysozoa</taxon>
        <taxon>Arthropoda</taxon>
        <taxon>Hexapoda</taxon>
        <taxon>Insecta</taxon>
        <taxon>Pterygota</taxon>
        <taxon>Neoptera</taxon>
        <taxon>Paraneoptera</taxon>
        <taxon>Hemiptera</taxon>
        <taxon>Sternorrhyncha</taxon>
        <taxon>Psylloidea</taxon>
        <taxon>Psyllidae</taxon>
        <taxon>Psyllinae</taxon>
        <taxon>Cacopsylla</taxon>
    </lineage>
</organism>
<sequence>MDSWIQWVTLVKHRVFCFVFEKAFNVLGFAYLSEKYTFNEETDTKLFSRIMKILFVCFCCLFCLVYHETRRDRTRSRLVLMLTEYASETRHTEYASQTQHPV</sequence>
<evidence type="ECO:0000256" key="1">
    <source>
        <dbReference type="SAM" id="Phobius"/>
    </source>
</evidence>
<protein>
    <submittedName>
        <fullName evidence="2">Uncharacterized protein</fullName>
    </submittedName>
</protein>
<dbReference type="EMBL" id="HBUF01583586">
    <property type="protein sequence ID" value="CAG6771051.1"/>
    <property type="molecule type" value="Transcribed_RNA"/>
</dbReference>
<feature type="transmembrane region" description="Helical" evidence="1">
    <location>
        <begin position="46"/>
        <end position="67"/>
    </location>
</feature>
<dbReference type="AlphaFoldDB" id="A0A8D9AQT2"/>
<name>A0A8D9AQT2_9HEMI</name>
<keyword evidence="1" id="KW-0472">Membrane</keyword>
<reference evidence="2" key="1">
    <citation type="submission" date="2021-05" db="EMBL/GenBank/DDBJ databases">
        <authorList>
            <person name="Alioto T."/>
            <person name="Alioto T."/>
            <person name="Gomez Garrido J."/>
        </authorList>
    </citation>
    <scope>NUCLEOTIDE SEQUENCE</scope>
</reference>